<evidence type="ECO:0000256" key="2">
    <source>
        <dbReference type="ARBA" id="ARBA00022692"/>
    </source>
</evidence>
<proteinExistence type="predicted"/>
<dbReference type="Proteomes" id="UP000186806">
    <property type="component" value="Unassembled WGS sequence"/>
</dbReference>
<organism evidence="6 7">
    <name type="scientific">Chromohalobacter japonicus</name>
    <dbReference type="NCBI Taxonomy" id="223900"/>
    <lineage>
        <taxon>Bacteria</taxon>
        <taxon>Pseudomonadati</taxon>
        <taxon>Pseudomonadota</taxon>
        <taxon>Gammaproteobacteria</taxon>
        <taxon>Oceanospirillales</taxon>
        <taxon>Halomonadaceae</taxon>
        <taxon>Chromohalobacter</taxon>
    </lineage>
</organism>
<keyword evidence="7" id="KW-1185">Reference proteome</keyword>
<evidence type="ECO:0000256" key="1">
    <source>
        <dbReference type="ARBA" id="ARBA00022475"/>
    </source>
</evidence>
<dbReference type="RefSeq" id="WP_075370304.1">
    <property type="nucleotide sequence ID" value="NZ_MSDQ01000042.1"/>
</dbReference>
<evidence type="ECO:0008006" key="8">
    <source>
        <dbReference type="Google" id="ProtNLM"/>
    </source>
</evidence>
<dbReference type="STRING" id="223900.GCA_000821045_00833"/>
<feature type="transmembrane region" description="Helical" evidence="5">
    <location>
        <begin position="6"/>
        <end position="29"/>
    </location>
</feature>
<gene>
    <name evidence="6" type="ORF">BTW10_16235</name>
</gene>
<dbReference type="EMBL" id="MSDQ01000042">
    <property type="protein sequence ID" value="OLO10144.1"/>
    <property type="molecule type" value="Genomic_DNA"/>
</dbReference>
<keyword evidence="3 5" id="KW-1133">Transmembrane helix</keyword>
<evidence type="ECO:0000256" key="5">
    <source>
        <dbReference type="SAM" id="Phobius"/>
    </source>
</evidence>
<feature type="transmembrane region" description="Helical" evidence="5">
    <location>
        <begin position="50"/>
        <end position="70"/>
    </location>
</feature>
<dbReference type="InterPro" id="IPR012451">
    <property type="entry name" value="DUF1656"/>
</dbReference>
<dbReference type="AlphaFoldDB" id="A0A1Q8T8Y5"/>
<name>A0A1Q8T8Y5_9GAMM</name>
<keyword evidence="2 5" id="KW-0812">Transmembrane</keyword>
<accession>A0A1Q8T8Y5</accession>
<comment type="caution">
    <text evidence="6">The sequence shown here is derived from an EMBL/GenBank/DDBJ whole genome shotgun (WGS) entry which is preliminary data.</text>
</comment>
<evidence type="ECO:0000313" key="6">
    <source>
        <dbReference type="EMBL" id="OLO10144.1"/>
    </source>
</evidence>
<dbReference type="Pfam" id="PF07869">
    <property type="entry name" value="DUF1656"/>
    <property type="match status" value="1"/>
</dbReference>
<evidence type="ECO:0000256" key="3">
    <source>
        <dbReference type="ARBA" id="ARBA00022989"/>
    </source>
</evidence>
<sequence>MFAEWTFLGFLIPPLAVPVLITLGLYLLLRRVFTRLGVYHWFWQPVLVDIALYALLLWSVLALAGALPIAHSQEG</sequence>
<protein>
    <recommendedName>
        <fullName evidence="8">DUF1656 domain-containing protein</fullName>
    </recommendedName>
</protein>
<evidence type="ECO:0000256" key="4">
    <source>
        <dbReference type="ARBA" id="ARBA00023136"/>
    </source>
</evidence>
<reference evidence="6 7" key="1">
    <citation type="submission" date="2016-12" db="EMBL/GenBank/DDBJ databases">
        <title>Draft genome sequences of strains Salinicola socius SMB35, Salinicola sp. MH3R3-1 and Chromohalobacter sp. SMB17 from the Verkhnekamsk potash mining region of Russia.</title>
        <authorList>
            <person name="Mavrodi D.V."/>
            <person name="Olsson B.E."/>
            <person name="Korsakova E.S."/>
            <person name="Pyankova A."/>
            <person name="Mavrodi O.V."/>
            <person name="Plotnikova E.G."/>
        </authorList>
    </citation>
    <scope>NUCLEOTIDE SEQUENCE [LARGE SCALE GENOMIC DNA]</scope>
    <source>
        <strain evidence="6 7">SMB17</strain>
    </source>
</reference>
<keyword evidence="1" id="KW-1003">Cell membrane</keyword>
<keyword evidence="4 5" id="KW-0472">Membrane</keyword>
<evidence type="ECO:0000313" key="7">
    <source>
        <dbReference type="Proteomes" id="UP000186806"/>
    </source>
</evidence>